<feature type="compositionally biased region" description="Basic and acidic residues" evidence="1">
    <location>
        <begin position="1"/>
        <end position="25"/>
    </location>
</feature>
<gene>
    <name evidence="2" type="ORF">SY85_05665</name>
</gene>
<feature type="region of interest" description="Disordered" evidence="1">
    <location>
        <begin position="1"/>
        <end position="71"/>
    </location>
</feature>
<dbReference type="RefSeq" id="WP_066402324.1">
    <property type="nucleotide sequence ID" value="NZ_CP011390.1"/>
</dbReference>
<feature type="compositionally biased region" description="Polar residues" evidence="1">
    <location>
        <begin position="54"/>
        <end position="65"/>
    </location>
</feature>
<reference evidence="3" key="1">
    <citation type="submission" date="2015-01" db="EMBL/GenBank/DDBJ databases">
        <title>Flavisolibacter sp./LCS9/ whole genome sequencing.</title>
        <authorList>
            <person name="Kim M.K."/>
            <person name="Srinivasan S."/>
            <person name="Lee J.-J."/>
        </authorList>
    </citation>
    <scope>NUCLEOTIDE SEQUENCE [LARGE SCALE GENOMIC DNA]</scope>
    <source>
        <strain evidence="3">LCS9</strain>
    </source>
</reference>
<protein>
    <submittedName>
        <fullName evidence="2">Uncharacterized protein</fullName>
    </submittedName>
</protein>
<evidence type="ECO:0000313" key="2">
    <source>
        <dbReference type="EMBL" id="ANE50061.1"/>
    </source>
</evidence>
<reference evidence="2 3" key="2">
    <citation type="journal article" date="2016" name="Int. J. Syst. Evol. Microbiol.">
        <title>Flavisolibacter tropicus sp. nov., isolated from tropical soil.</title>
        <authorList>
            <person name="Lee J.J."/>
            <person name="Kang M.S."/>
            <person name="Kim G.S."/>
            <person name="Lee C.S."/>
            <person name="Lim S."/>
            <person name="Lee J."/>
            <person name="Roh S.H."/>
            <person name="Kang H."/>
            <person name="Ha J.M."/>
            <person name="Bae S."/>
            <person name="Jung H.Y."/>
            <person name="Kim M.K."/>
        </authorList>
    </citation>
    <scope>NUCLEOTIDE SEQUENCE [LARGE SCALE GENOMIC DNA]</scope>
    <source>
        <strain evidence="2 3">LCS9</strain>
    </source>
</reference>
<evidence type="ECO:0000313" key="3">
    <source>
        <dbReference type="Proteomes" id="UP000077177"/>
    </source>
</evidence>
<accession>A0A172TSK2</accession>
<keyword evidence="3" id="KW-1185">Reference proteome</keyword>
<name>A0A172TSK2_9BACT</name>
<proteinExistence type="predicted"/>
<dbReference type="EMBL" id="CP011390">
    <property type="protein sequence ID" value="ANE50061.1"/>
    <property type="molecule type" value="Genomic_DNA"/>
</dbReference>
<dbReference type="AlphaFoldDB" id="A0A172TSK2"/>
<dbReference type="Proteomes" id="UP000077177">
    <property type="component" value="Chromosome"/>
</dbReference>
<evidence type="ECO:0000256" key="1">
    <source>
        <dbReference type="SAM" id="MobiDB-lite"/>
    </source>
</evidence>
<dbReference type="KEGG" id="fla:SY85_05665"/>
<organism evidence="2 3">
    <name type="scientific">Flavisolibacter tropicus</name>
    <dbReference type="NCBI Taxonomy" id="1492898"/>
    <lineage>
        <taxon>Bacteria</taxon>
        <taxon>Pseudomonadati</taxon>
        <taxon>Bacteroidota</taxon>
        <taxon>Chitinophagia</taxon>
        <taxon>Chitinophagales</taxon>
        <taxon>Chitinophagaceae</taxon>
        <taxon>Flavisolibacter</taxon>
    </lineage>
</organism>
<sequence>MEQPRKRDGRTNDAAKRNVKQEQRQNKAPQGLEGMNFEEQRGSLKNSDYGGAIRNTSSGRNSSDVSQDEIK</sequence>